<proteinExistence type="predicted"/>
<feature type="transmembrane region" description="Helical" evidence="2">
    <location>
        <begin position="19"/>
        <end position="41"/>
    </location>
</feature>
<comment type="caution">
    <text evidence="3">The sequence shown here is derived from an EMBL/GenBank/DDBJ whole genome shotgun (WGS) entry which is preliminary data.</text>
</comment>
<reference evidence="3" key="1">
    <citation type="submission" date="2021-05" db="EMBL/GenBank/DDBJ databases">
        <authorList>
            <person name="Tigano A."/>
        </authorList>
    </citation>
    <scope>NUCLEOTIDE SEQUENCE</scope>
</reference>
<dbReference type="AlphaFoldDB" id="A0A8S4AYM3"/>
<keyword evidence="2" id="KW-0812">Transmembrane</keyword>
<evidence type="ECO:0000256" key="1">
    <source>
        <dbReference type="SAM" id="MobiDB-lite"/>
    </source>
</evidence>
<protein>
    <submittedName>
        <fullName evidence="3">(Atlantic silverside) hypothetical protein</fullName>
    </submittedName>
</protein>
<evidence type="ECO:0000256" key="2">
    <source>
        <dbReference type="SAM" id="Phobius"/>
    </source>
</evidence>
<feature type="non-terminal residue" evidence="3">
    <location>
        <position position="1"/>
    </location>
</feature>
<organism evidence="3 4">
    <name type="scientific">Menidia menidia</name>
    <name type="common">Atlantic silverside</name>
    <dbReference type="NCBI Taxonomy" id="238744"/>
    <lineage>
        <taxon>Eukaryota</taxon>
        <taxon>Metazoa</taxon>
        <taxon>Chordata</taxon>
        <taxon>Craniata</taxon>
        <taxon>Vertebrata</taxon>
        <taxon>Euteleostomi</taxon>
        <taxon>Actinopterygii</taxon>
        <taxon>Neopterygii</taxon>
        <taxon>Teleostei</taxon>
        <taxon>Neoteleostei</taxon>
        <taxon>Acanthomorphata</taxon>
        <taxon>Ovalentaria</taxon>
        <taxon>Atherinomorphae</taxon>
        <taxon>Atheriniformes</taxon>
        <taxon>Atherinopsidae</taxon>
        <taxon>Menidiinae</taxon>
        <taxon>Menidia</taxon>
    </lineage>
</organism>
<name>A0A8S4AYM3_9TELE</name>
<gene>
    <name evidence="3" type="ORF">MMEN_LOCUS9819</name>
</gene>
<evidence type="ECO:0000313" key="4">
    <source>
        <dbReference type="Proteomes" id="UP000677803"/>
    </source>
</evidence>
<feature type="region of interest" description="Disordered" evidence="1">
    <location>
        <begin position="88"/>
        <end position="113"/>
    </location>
</feature>
<sequence length="172" mass="19495">HVLPPTKAKESLWSLFEDVYLCAVLICSVGLLCMCMFTVTVTCQFIQRKQRLKAESLNDSIIFLAMTLSGETVTSVVSVSPALPKKERRYRKKRSRDYQEEIPPEIPAKAPIGDKSRKTKLLKPQPRKLVLPRIVEENLTYAELDLVKPIPETKASRSGTVYAQIMFGEQQL</sequence>
<feature type="transmembrane region" description="Helical" evidence="2">
    <location>
        <begin position="61"/>
        <end position="83"/>
    </location>
</feature>
<dbReference type="OrthoDB" id="8885867at2759"/>
<keyword evidence="2" id="KW-1133">Transmembrane helix</keyword>
<dbReference type="EMBL" id="CAJRST010010001">
    <property type="protein sequence ID" value="CAG5910043.1"/>
    <property type="molecule type" value="Genomic_DNA"/>
</dbReference>
<evidence type="ECO:0000313" key="3">
    <source>
        <dbReference type="EMBL" id="CAG5910043.1"/>
    </source>
</evidence>
<keyword evidence="2" id="KW-0472">Membrane</keyword>
<dbReference type="Proteomes" id="UP000677803">
    <property type="component" value="Unassembled WGS sequence"/>
</dbReference>
<keyword evidence="4" id="KW-1185">Reference proteome</keyword>
<feature type="non-terminal residue" evidence="3">
    <location>
        <position position="172"/>
    </location>
</feature>
<accession>A0A8S4AYM3</accession>